<evidence type="ECO:0000313" key="2">
    <source>
        <dbReference type="EMBL" id="VEE92344.1"/>
    </source>
</evidence>
<dbReference type="AlphaFoldDB" id="A0AAX3FM98"/>
<keyword evidence="1" id="KW-0472">Membrane</keyword>
<keyword evidence="1" id="KW-0812">Transmembrane</keyword>
<dbReference type="RefSeq" id="WP_039196282.1">
    <property type="nucleotide sequence ID" value="NZ_LR134310.1"/>
</dbReference>
<proteinExistence type="predicted"/>
<accession>A0AAX3FM98</accession>
<feature type="transmembrane region" description="Helical" evidence="1">
    <location>
        <begin position="287"/>
        <end position="308"/>
    </location>
</feature>
<feature type="transmembrane region" description="Helical" evidence="1">
    <location>
        <begin position="356"/>
        <end position="377"/>
    </location>
</feature>
<protein>
    <submittedName>
        <fullName evidence="2">Uncharacterized protein</fullName>
    </submittedName>
</protein>
<keyword evidence="1" id="KW-1133">Transmembrane helix</keyword>
<evidence type="ECO:0000313" key="3">
    <source>
        <dbReference type="Proteomes" id="UP000268529"/>
    </source>
</evidence>
<evidence type="ECO:0000256" key="1">
    <source>
        <dbReference type="SAM" id="Phobius"/>
    </source>
</evidence>
<dbReference type="GeneID" id="92744413"/>
<name>A0AAX3FM98_ACTEU</name>
<gene>
    <name evidence="2" type="ORF">NCTC8529_01805</name>
</gene>
<reference evidence="2 3" key="1">
    <citation type="submission" date="2018-12" db="EMBL/GenBank/DDBJ databases">
        <authorList>
            <consortium name="Pathogen Informatics"/>
        </authorList>
    </citation>
    <scope>NUCLEOTIDE SEQUENCE [LARGE SCALE GENOMIC DNA]</scope>
    <source>
        <strain evidence="2 3">NCTC8529</strain>
    </source>
</reference>
<dbReference type="Proteomes" id="UP000268529">
    <property type="component" value="Chromosome"/>
</dbReference>
<sequence length="393" mass="45645">MNLNEFFSLVTEMSVGSNKLTGFVTPKKQQDIDELQEWSEISAEFELGNSGLNIGAKTSFTLLPQLQDGLGYASYQQYFDRKREWWQNPNLENVVEHQWLLYQSSSKQITLNNLDKVSTLLKLLTDKKRFYVTNNIVVFFSKKPSEVALKAQNSTLLVKLIRELSEAQIQAINDICEWFGTDTENEHFHSKKNAFSTALTDYLTEKEGRTQHDICDLLEDIVNIKNQALTQHDLYLEDFSYGKFVKKIEENASKFTTRINDALGKSVTQVLGLPIATAVFNLAKIDLHWGSTLSLMVYTLLCALVLWIQQRNLFYIEEEFRLFEEKLPKQLKNDLWIKNKNTIVNQLKNQKLLTRFLWVIIICTLWYSSGLIGYLLAKTDFQWIRESYSLLLE</sequence>
<organism evidence="2 3">
    <name type="scientific">Actinobacillus equuli</name>
    <dbReference type="NCBI Taxonomy" id="718"/>
    <lineage>
        <taxon>Bacteria</taxon>
        <taxon>Pseudomonadati</taxon>
        <taxon>Pseudomonadota</taxon>
        <taxon>Gammaproteobacteria</taxon>
        <taxon>Pasteurellales</taxon>
        <taxon>Pasteurellaceae</taxon>
        <taxon>Actinobacillus</taxon>
    </lineage>
</organism>
<dbReference type="EMBL" id="LR134310">
    <property type="protein sequence ID" value="VEE92344.1"/>
    <property type="molecule type" value="Genomic_DNA"/>
</dbReference>